<protein>
    <submittedName>
        <fullName evidence="5">Putative acetyltransferase</fullName>
    </submittedName>
</protein>
<dbReference type="GO" id="GO:0005737">
    <property type="term" value="C:cytoplasm"/>
    <property type="evidence" value="ECO:0007669"/>
    <property type="project" value="TreeGrafter"/>
</dbReference>
<dbReference type="CDD" id="cd04301">
    <property type="entry name" value="NAT_SF"/>
    <property type="match status" value="1"/>
</dbReference>
<evidence type="ECO:0000256" key="2">
    <source>
        <dbReference type="ARBA" id="ARBA00023315"/>
    </source>
</evidence>
<feature type="domain" description="N-acetyltransferase" evidence="4">
    <location>
        <begin position="9"/>
        <end position="172"/>
    </location>
</feature>
<dbReference type="STRING" id="119641.SAMN05421842_103147"/>
<proteinExistence type="inferred from homology"/>
<gene>
    <name evidence="5" type="ORF">SAMN05421842_103147</name>
</gene>
<evidence type="ECO:0000313" key="5">
    <source>
        <dbReference type="EMBL" id="SFC42197.1"/>
    </source>
</evidence>
<name>A0A1I1J0W2_9CLOT</name>
<keyword evidence="2" id="KW-0012">Acyltransferase</keyword>
<evidence type="ECO:0000256" key="3">
    <source>
        <dbReference type="ARBA" id="ARBA00038502"/>
    </source>
</evidence>
<dbReference type="Proteomes" id="UP000199263">
    <property type="component" value="Unassembled WGS sequence"/>
</dbReference>
<dbReference type="PANTHER" id="PTHR43792">
    <property type="entry name" value="GNAT FAMILY, PUTATIVE (AFU_ORTHOLOGUE AFUA_3G00765)-RELATED-RELATED"/>
    <property type="match status" value="1"/>
</dbReference>
<dbReference type="OrthoDB" id="9785602at2"/>
<dbReference type="SUPFAM" id="SSF55729">
    <property type="entry name" value="Acyl-CoA N-acyltransferases (Nat)"/>
    <property type="match status" value="1"/>
</dbReference>
<dbReference type="InterPro" id="IPR051531">
    <property type="entry name" value="N-acetyltransferase"/>
</dbReference>
<keyword evidence="1 5" id="KW-0808">Transferase</keyword>
<dbReference type="Gene3D" id="3.40.630.30">
    <property type="match status" value="1"/>
</dbReference>
<sequence>MKVLETERLILRPWTIDDLEDFYEYAKNPNIGPNAGWEPHSNKEDSKKILELFIEKDETWAIVYKENDKVIGSIGLHTDEKRNGINSNMLGYVLSEEYWGKGIMTEAVKCVIKYAFEEIKLDILSVCHYTFNNRSKRVIEKCGFKYEGTIRCAKKLYDTRIVDEVCYSILKEEYFN</sequence>
<evidence type="ECO:0000256" key="1">
    <source>
        <dbReference type="ARBA" id="ARBA00022679"/>
    </source>
</evidence>
<evidence type="ECO:0000259" key="4">
    <source>
        <dbReference type="PROSITE" id="PS51186"/>
    </source>
</evidence>
<dbReference type="AlphaFoldDB" id="A0A1I1J0W2"/>
<evidence type="ECO:0000313" key="6">
    <source>
        <dbReference type="Proteomes" id="UP000199263"/>
    </source>
</evidence>
<dbReference type="InterPro" id="IPR016181">
    <property type="entry name" value="Acyl_CoA_acyltransferase"/>
</dbReference>
<dbReference type="EMBL" id="FOMG01000003">
    <property type="protein sequence ID" value="SFC42197.1"/>
    <property type="molecule type" value="Genomic_DNA"/>
</dbReference>
<organism evidence="5 6">
    <name type="scientific">Clostridium uliginosum</name>
    <dbReference type="NCBI Taxonomy" id="119641"/>
    <lineage>
        <taxon>Bacteria</taxon>
        <taxon>Bacillati</taxon>
        <taxon>Bacillota</taxon>
        <taxon>Clostridia</taxon>
        <taxon>Eubacteriales</taxon>
        <taxon>Clostridiaceae</taxon>
        <taxon>Clostridium</taxon>
    </lineage>
</organism>
<dbReference type="PANTHER" id="PTHR43792:SF8">
    <property type="entry name" value="[RIBOSOMAL PROTEIN US5]-ALANINE N-ACETYLTRANSFERASE"/>
    <property type="match status" value="1"/>
</dbReference>
<accession>A0A1I1J0W2</accession>
<dbReference type="GO" id="GO:0008999">
    <property type="term" value="F:protein-N-terminal-alanine acetyltransferase activity"/>
    <property type="evidence" value="ECO:0007669"/>
    <property type="project" value="TreeGrafter"/>
</dbReference>
<comment type="similarity">
    <text evidence="3">Belongs to the acetyltransferase family. RimJ subfamily.</text>
</comment>
<dbReference type="PROSITE" id="PS51186">
    <property type="entry name" value="GNAT"/>
    <property type="match status" value="1"/>
</dbReference>
<reference evidence="5 6" key="1">
    <citation type="submission" date="2016-10" db="EMBL/GenBank/DDBJ databases">
        <authorList>
            <person name="de Groot N.N."/>
        </authorList>
    </citation>
    <scope>NUCLEOTIDE SEQUENCE [LARGE SCALE GENOMIC DNA]</scope>
    <source>
        <strain evidence="5 6">DSM 12992</strain>
    </source>
</reference>
<dbReference type="RefSeq" id="WP_090088824.1">
    <property type="nucleotide sequence ID" value="NZ_FOMG01000003.1"/>
</dbReference>
<dbReference type="Pfam" id="PF13302">
    <property type="entry name" value="Acetyltransf_3"/>
    <property type="match status" value="1"/>
</dbReference>
<keyword evidence="6" id="KW-1185">Reference proteome</keyword>
<dbReference type="InterPro" id="IPR000182">
    <property type="entry name" value="GNAT_dom"/>
</dbReference>